<proteinExistence type="predicted"/>
<feature type="transmembrane region" description="Helical" evidence="1">
    <location>
        <begin position="6"/>
        <end position="26"/>
    </location>
</feature>
<dbReference type="EMBL" id="LGUA01000209">
    <property type="protein sequence ID" value="OAX83147.1"/>
    <property type="molecule type" value="Genomic_DNA"/>
</dbReference>
<keyword evidence="1" id="KW-0472">Membrane</keyword>
<gene>
    <name evidence="2" type="ORF">ACJ72_02489</name>
</gene>
<name>A0A1B7P2R6_9EURO</name>
<feature type="transmembrane region" description="Helical" evidence="1">
    <location>
        <begin position="113"/>
        <end position="142"/>
    </location>
</feature>
<evidence type="ECO:0000313" key="3">
    <source>
        <dbReference type="Proteomes" id="UP000091918"/>
    </source>
</evidence>
<evidence type="ECO:0000256" key="1">
    <source>
        <dbReference type="SAM" id="Phobius"/>
    </source>
</evidence>
<keyword evidence="1" id="KW-1133">Transmembrane helix</keyword>
<evidence type="ECO:0000313" key="2">
    <source>
        <dbReference type="EMBL" id="OAX83147.1"/>
    </source>
</evidence>
<feature type="transmembrane region" description="Helical" evidence="1">
    <location>
        <begin position="316"/>
        <end position="333"/>
    </location>
</feature>
<comment type="caution">
    <text evidence="2">The sequence shown here is derived from an EMBL/GenBank/DDBJ whole genome shotgun (WGS) entry which is preliminary data.</text>
</comment>
<accession>A0A1B7P2R6</accession>
<feature type="transmembrane region" description="Helical" evidence="1">
    <location>
        <begin position="246"/>
        <end position="275"/>
    </location>
</feature>
<dbReference type="STRING" id="1658172.A0A1B7P2R6"/>
<organism evidence="2 3">
    <name type="scientific">Emergomyces africanus</name>
    <dbReference type="NCBI Taxonomy" id="1955775"/>
    <lineage>
        <taxon>Eukaryota</taxon>
        <taxon>Fungi</taxon>
        <taxon>Dikarya</taxon>
        <taxon>Ascomycota</taxon>
        <taxon>Pezizomycotina</taxon>
        <taxon>Eurotiomycetes</taxon>
        <taxon>Eurotiomycetidae</taxon>
        <taxon>Onygenales</taxon>
        <taxon>Ajellomycetaceae</taxon>
        <taxon>Emergomyces</taxon>
    </lineage>
</organism>
<feature type="transmembrane region" description="Helical" evidence="1">
    <location>
        <begin position="162"/>
        <end position="185"/>
    </location>
</feature>
<protein>
    <submittedName>
        <fullName evidence="2">Uncharacterized protein</fullName>
    </submittedName>
</protein>
<sequence>MCTRAIRYLLPLISLFAIYSILIFAYQNGFIPMLQKAIADGTLPETDERLRTNLTGIDALDQLLANLILFFWPVVDGSSPSTTLHALDFSGTMGGLWPLIVLETFRTGNKSLLVLYPVIFGVLLQLGTFGFIMPIYAALHLFTSTTFSNPVRQTIDIPPHSLTGVNLIPLSIILGYLLPSLALVLPETATGFLQSTQERIAFWQAWPIWLWLIHSTTTRITTLIRSTAPGTRSEDAKRTLSALRRVYAFAFTLTAVPHIISWSLSLTATCLPILFDQDVAAALHPARVFLNAMPWSGVQAQSFGEGALWFLQWDQVLGASGMLLWAIELYVAAHRAAKVKVGCVALGVKVILLCAVSGLAGAVVELMWERDELVLLGPVVETEKAKKR</sequence>
<dbReference type="AlphaFoldDB" id="A0A1B7P2R6"/>
<reference evidence="2 3" key="1">
    <citation type="submission" date="2015-07" db="EMBL/GenBank/DDBJ databases">
        <title>Emmonsia species relationships and genome sequence.</title>
        <authorList>
            <person name="Cuomo C.A."/>
            <person name="Schwartz I.S."/>
            <person name="Kenyon C."/>
            <person name="de Hoog G.S."/>
            <person name="Govender N.P."/>
            <person name="Botha A."/>
            <person name="Moreno L."/>
            <person name="de Vries M."/>
            <person name="Munoz J.F."/>
            <person name="Stielow J.B."/>
        </authorList>
    </citation>
    <scope>NUCLEOTIDE SEQUENCE [LARGE SCALE GENOMIC DNA]</scope>
    <source>
        <strain evidence="2 3">CBS 136260</strain>
    </source>
</reference>
<keyword evidence="3" id="KW-1185">Reference proteome</keyword>
<feature type="transmembrane region" description="Helical" evidence="1">
    <location>
        <begin position="345"/>
        <end position="368"/>
    </location>
</feature>
<dbReference type="Proteomes" id="UP000091918">
    <property type="component" value="Unassembled WGS sequence"/>
</dbReference>
<dbReference type="OrthoDB" id="72269at2759"/>
<keyword evidence="1" id="KW-0812">Transmembrane</keyword>